<organism evidence="6 7">
    <name type="scientific">Catenulispora acidiphila (strain DSM 44928 / JCM 14897 / NBRC 102108 / NRRL B-24433 / ID139908)</name>
    <dbReference type="NCBI Taxonomy" id="479433"/>
    <lineage>
        <taxon>Bacteria</taxon>
        <taxon>Bacillati</taxon>
        <taxon>Actinomycetota</taxon>
        <taxon>Actinomycetes</taxon>
        <taxon>Catenulisporales</taxon>
        <taxon>Catenulisporaceae</taxon>
        <taxon>Catenulispora</taxon>
    </lineage>
</organism>
<dbReference type="PANTHER" id="PTHR45527">
    <property type="entry name" value="NONRIBOSOMAL PEPTIDE SYNTHETASE"/>
    <property type="match status" value="1"/>
</dbReference>
<dbReference type="SUPFAM" id="SSF56801">
    <property type="entry name" value="Acetyl-CoA synthetase-like"/>
    <property type="match status" value="1"/>
</dbReference>
<keyword evidence="2" id="KW-0596">Phosphopantetheine</keyword>
<dbReference type="STRING" id="479433.Caci_3433"/>
<dbReference type="Gene3D" id="3.40.50.1820">
    <property type="entry name" value="alpha/beta hydrolase"/>
    <property type="match status" value="1"/>
</dbReference>
<dbReference type="Gene3D" id="3.30.559.30">
    <property type="entry name" value="Nonribosomal peptide synthetase, condensation domain"/>
    <property type="match status" value="1"/>
</dbReference>
<name>C7Q919_CATAD</name>
<keyword evidence="7" id="KW-1185">Reference proteome</keyword>
<feature type="domain" description="Carrier" evidence="5">
    <location>
        <begin position="999"/>
        <end position="1074"/>
    </location>
</feature>
<protein>
    <submittedName>
        <fullName evidence="6">Condensation domain protein</fullName>
    </submittedName>
</protein>
<dbReference type="GO" id="GO:0072330">
    <property type="term" value="P:monocarboxylic acid biosynthetic process"/>
    <property type="evidence" value="ECO:0007669"/>
    <property type="project" value="UniProtKB-ARBA"/>
</dbReference>
<gene>
    <name evidence="6" type="ordered locus">Caci_3433</name>
</gene>
<dbReference type="RefSeq" id="WP_012787632.1">
    <property type="nucleotide sequence ID" value="NC_013131.1"/>
</dbReference>
<dbReference type="InterPro" id="IPR020806">
    <property type="entry name" value="PKS_PP-bd"/>
</dbReference>
<dbReference type="InterPro" id="IPR023213">
    <property type="entry name" value="CAT-like_dom_sf"/>
</dbReference>
<dbReference type="PANTHER" id="PTHR45527:SF1">
    <property type="entry name" value="FATTY ACID SYNTHASE"/>
    <property type="match status" value="1"/>
</dbReference>
<comment type="cofactor">
    <cofactor evidence="1">
        <name>pantetheine 4'-phosphate</name>
        <dbReference type="ChEBI" id="CHEBI:47942"/>
    </cofactor>
</comment>
<dbReference type="InterPro" id="IPR009081">
    <property type="entry name" value="PP-bd_ACP"/>
</dbReference>
<feature type="compositionally biased region" description="Low complexity" evidence="4">
    <location>
        <begin position="553"/>
        <end position="568"/>
    </location>
</feature>
<dbReference type="InterPro" id="IPR036736">
    <property type="entry name" value="ACP-like_sf"/>
</dbReference>
<dbReference type="GO" id="GO:0009366">
    <property type="term" value="C:enterobactin synthetase complex"/>
    <property type="evidence" value="ECO:0007669"/>
    <property type="project" value="TreeGrafter"/>
</dbReference>
<keyword evidence="3" id="KW-0597">Phosphoprotein</keyword>
<feature type="region of interest" description="Disordered" evidence="4">
    <location>
        <begin position="545"/>
        <end position="568"/>
    </location>
</feature>
<dbReference type="GO" id="GO:0047527">
    <property type="term" value="F:2,3-dihydroxybenzoate-serine ligase activity"/>
    <property type="evidence" value="ECO:0007669"/>
    <property type="project" value="TreeGrafter"/>
</dbReference>
<dbReference type="Gene3D" id="1.10.1200.10">
    <property type="entry name" value="ACP-like"/>
    <property type="match status" value="1"/>
</dbReference>
<evidence type="ECO:0000256" key="1">
    <source>
        <dbReference type="ARBA" id="ARBA00001957"/>
    </source>
</evidence>
<evidence type="ECO:0000259" key="5">
    <source>
        <dbReference type="PROSITE" id="PS50075"/>
    </source>
</evidence>
<feature type="domain" description="Carrier" evidence="5">
    <location>
        <begin position="18"/>
        <end position="93"/>
    </location>
</feature>
<dbReference type="InterPro" id="IPR029058">
    <property type="entry name" value="AB_hydrolase_fold"/>
</dbReference>
<dbReference type="Gene3D" id="3.40.50.12780">
    <property type="entry name" value="N-terminal domain of ligase-like"/>
    <property type="match status" value="2"/>
</dbReference>
<dbReference type="HOGENOM" id="CLU_000022_2_4_11"/>
<dbReference type="InParanoid" id="C7Q919"/>
<proteinExistence type="predicted"/>
<dbReference type="OrthoDB" id="2472181at2"/>
<dbReference type="Pfam" id="PF00501">
    <property type="entry name" value="AMP-binding"/>
    <property type="match status" value="1"/>
</dbReference>
<dbReference type="EMBL" id="CP001700">
    <property type="protein sequence ID" value="ACU72339.1"/>
    <property type="molecule type" value="Genomic_DNA"/>
</dbReference>
<dbReference type="GO" id="GO:0043041">
    <property type="term" value="P:amino acid activation for nonribosomal peptide biosynthetic process"/>
    <property type="evidence" value="ECO:0007669"/>
    <property type="project" value="TreeGrafter"/>
</dbReference>
<dbReference type="AlphaFoldDB" id="C7Q919"/>
<dbReference type="GO" id="GO:0008610">
    <property type="term" value="P:lipid biosynthetic process"/>
    <property type="evidence" value="ECO:0007669"/>
    <property type="project" value="UniProtKB-ARBA"/>
</dbReference>
<dbReference type="InterPro" id="IPR000873">
    <property type="entry name" value="AMP-dep_synth/lig_dom"/>
</dbReference>
<dbReference type="SUPFAM" id="SSF52777">
    <property type="entry name" value="CoA-dependent acyltransferases"/>
    <property type="match status" value="2"/>
</dbReference>
<evidence type="ECO:0000313" key="6">
    <source>
        <dbReference type="EMBL" id="ACU72339.1"/>
    </source>
</evidence>
<dbReference type="InterPro" id="IPR042099">
    <property type="entry name" value="ANL_N_sf"/>
</dbReference>
<dbReference type="GO" id="GO:0005829">
    <property type="term" value="C:cytosol"/>
    <property type="evidence" value="ECO:0007669"/>
    <property type="project" value="TreeGrafter"/>
</dbReference>
<evidence type="ECO:0000256" key="2">
    <source>
        <dbReference type="ARBA" id="ARBA00022450"/>
    </source>
</evidence>
<dbReference type="Gene3D" id="3.30.559.10">
    <property type="entry name" value="Chloramphenicol acetyltransferase-like domain"/>
    <property type="match status" value="1"/>
</dbReference>
<dbReference type="CDD" id="cd19531">
    <property type="entry name" value="LCL_NRPS-like"/>
    <property type="match status" value="1"/>
</dbReference>
<reference evidence="6 7" key="1">
    <citation type="journal article" date="2009" name="Stand. Genomic Sci.">
        <title>Complete genome sequence of Catenulispora acidiphila type strain (ID 139908).</title>
        <authorList>
            <person name="Copeland A."/>
            <person name="Lapidus A."/>
            <person name="Glavina Del Rio T."/>
            <person name="Nolan M."/>
            <person name="Lucas S."/>
            <person name="Chen F."/>
            <person name="Tice H."/>
            <person name="Cheng J.F."/>
            <person name="Bruce D."/>
            <person name="Goodwin L."/>
            <person name="Pitluck S."/>
            <person name="Mikhailova N."/>
            <person name="Pati A."/>
            <person name="Ivanova N."/>
            <person name="Mavromatis K."/>
            <person name="Chen A."/>
            <person name="Palaniappan K."/>
            <person name="Chain P."/>
            <person name="Land M."/>
            <person name="Hauser L."/>
            <person name="Chang Y.J."/>
            <person name="Jeffries C.D."/>
            <person name="Chertkov O."/>
            <person name="Brettin T."/>
            <person name="Detter J.C."/>
            <person name="Han C."/>
            <person name="Ali Z."/>
            <person name="Tindall B.J."/>
            <person name="Goker M."/>
            <person name="Bristow J."/>
            <person name="Eisen J.A."/>
            <person name="Markowitz V."/>
            <person name="Hugenholtz P."/>
            <person name="Kyrpides N.C."/>
            <person name="Klenk H.P."/>
        </authorList>
    </citation>
    <scope>NUCLEOTIDE SEQUENCE [LARGE SCALE GENOMIC DNA]</scope>
    <source>
        <strain evidence="7">DSM 44928 / JCM 14897 / NBRC 102108 / NRRL B-24433 / ID139908</strain>
    </source>
</reference>
<dbReference type="GO" id="GO:0009239">
    <property type="term" value="P:enterobactin biosynthetic process"/>
    <property type="evidence" value="ECO:0007669"/>
    <property type="project" value="TreeGrafter"/>
</dbReference>
<dbReference type="Pfam" id="PF00550">
    <property type="entry name" value="PP-binding"/>
    <property type="match status" value="2"/>
</dbReference>
<accession>C7Q919</accession>
<dbReference type="Pfam" id="PF00668">
    <property type="entry name" value="Condensation"/>
    <property type="match status" value="1"/>
</dbReference>
<dbReference type="SMART" id="SM00823">
    <property type="entry name" value="PKS_PP"/>
    <property type="match status" value="2"/>
</dbReference>
<dbReference type="SUPFAM" id="SSF47336">
    <property type="entry name" value="ACP-like"/>
    <property type="match status" value="2"/>
</dbReference>
<dbReference type="KEGG" id="cai:Caci_3433"/>
<dbReference type="Gene3D" id="3.30.300.30">
    <property type="match status" value="1"/>
</dbReference>
<dbReference type="FunFam" id="1.10.1200.10:FF:000016">
    <property type="entry name" value="Non-ribosomal peptide synthase"/>
    <property type="match status" value="2"/>
</dbReference>
<dbReference type="PROSITE" id="PS50075">
    <property type="entry name" value="CARRIER"/>
    <property type="match status" value="2"/>
</dbReference>
<evidence type="ECO:0000256" key="4">
    <source>
        <dbReference type="SAM" id="MobiDB-lite"/>
    </source>
</evidence>
<evidence type="ECO:0000313" key="7">
    <source>
        <dbReference type="Proteomes" id="UP000000851"/>
    </source>
</evidence>
<dbReference type="Proteomes" id="UP000000851">
    <property type="component" value="Chromosome"/>
</dbReference>
<evidence type="ECO:0000256" key="3">
    <source>
        <dbReference type="ARBA" id="ARBA00022553"/>
    </source>
</evidence>
<sequence length="1094" mass="115139">MAHVSQAHDQAGAAGAVPPRTPYEEAVAAIWRDILGRPDVGALDDFFSLDATSLQAIQVVSRIRKTLGVDIPVKDVFQEPTVAALAARVQAESASRRSALTRRPADAEPVLSFDQERLWLESQLLPPTAYNVHGRRRLAGPVDVAALEAGVAAIVARHDALRARFPVIDGQPVQIVDPPDAQWRLETARTDSLAAALRLADRQAETAFDLALGPLFRCLLVAVDGSDGSGGGTNGATDAEPEYVLSVTVHHIVADAWSIGLFVRELLALYAAGGDPERAGLPELTVQYPDFAVWQRAHIAGEELTGQLAYWRDHLAGAPPVLAMPVSRRLAVPGGGIERARAELTGAESAALGDLRRKHGVTTFMVLLAALGATLGRWSGRRDVVVGVPIAGRADAGTHALIGFFVNTLPVRVDLRGDPSFGDLLARVRQAALDGYANADAPFDVLVKELQAPRDPRQTPLFQALLNVIGPPEAETVAGIAVEPLELPALPSKFDLALTAQERGGRLGFDLAFNADRYHGSMMRELLAQVVALVRDALEDPGRAVSELGGAPGAAADSSDASGSADGNATAAAWTPHLAVDRFAQQADRVAVVGADGEHGYRWLARAADRVAAFLGAREAEPGRVGIARHPTAAFVATVLGCLKAGLEFTVTEPAAGVPASFLGLSQLLDTEETEGLSTLFEDLKEPLPAAESEATTHERDDWAVARFGFSRDDRFAAPATSPGLLVSALSSALSAGATLVMTELTPAGGVAELGDWLRSQAVSVLYTAPPLIRALAAADLRLPTLRFALVDNAGDFLPHDVEAAALLSPDCRCVSLYRVGQDGRPVAVYAVPADFTVASAPLRVPLGTGAVGLPHPSGRPAAIGEIAEIRADGRRTGDLGRWRADGVLEYTGLAGADPGQDLAEAASALRDVAEVRDALVTEQVGDEGDAIVVAYLVGPDPDAGTSGIRRYLISRLPEWLIPGALVVVGALPLTAEGDHDVALLPRTDPGAATEVYVAPRTPMEQQLVDVMAALLAVDRIGVHDTFFELGGFSLLATRLTSRIRDLFDVELSLRDVFEAPTVEGLAQLILRAQSEAFGGEDLEGLLAEITAAD</sequence>
<dbReference type="InterPro" id="IPR045851">
    <property type="entry name" value="AMP-bd_C_sf"/>
</dbReference>
<dbReference type="eggNOG" id="COG1020">
    <property type="taxonomic scope" value="Bacteria"/>
</dbReference>
<dbReference type="InterPro" id="IPR001242">
    <property type="entry name" value="Condensation_dom"/>
</dbReference>
<dbReference type="GO" id="GO:0031177">
    <property type="term" value="F:phosphopantetheine binding"/>
    <property type="evidence" value="ECO:0007669"/>
    <property type="project" value="InterPro"/>
</dbReference>